<keyword evidence="1" id="KW-0805">Transcription regulation</keyword>
<evidence type="ECO:0000313" key="5">
    <source>
        <dbReference type="EMBL" id="QDU80964.1"/>
    </source>
</evidence>
<dbReference type="Pfam" id="PF13377">
    <property type="entry name" value="Peripla_BP_3"/>
    <property type="match status" value="1"/>
</dbReference>
<proteinExistence type="predicted"/>
<keyword evidence="2" id="KW-0238">DNA-binding</keyword>
<dbReference type="CDD" id="cd01543">
    <property type="entry name" value="PBP1_XylR"/>
    <property type="match status" value="1"/>
</dbReference>
<dbReference type="Proteomes" id="UP000317178">
    <property type="component" value="Chromosome"/>
</dbReference>
<sequence>MTSRRSVALLLETSNAYARGLLDGIIDYLREHEQWSIHLGEQERGAKPPHWLKNWRGDGIIARIETEAIANAVRQTGLPIVDVSAARLVPSLPWVETDDREIARMALEHFLSRGFHSVAFCGENYFNWSRWRAEAFEEFANEAECQFESFDSGSRRRLNMGNTRQRTRLAKWILSLPRPTGIFACYDFMGQQILDVCRELEISVPEQIAVLGVDNDQRLCRLCSPPLSSIIPDTRATGYAAAQLLDELMTSSRTRKSQPAQILIPPQGIAERQSSDMYASDDVDLVAALRFIREHACEGITVNDVLRQVPLSRRALEARCQKLTGRTPHAEITRIKLERSKRLLRQTGLTVHEVAQRSGFSQAEYLSVVFKKQTGQTPGEFRSSGLAGS</sequence>
<dbReference type="PANTHER" id="PTHR30146">
    <property type="entry name" value="LACI-RELATED TRANSCRIPTIONAL REPRESSOR"/>
    <property type="match status" value="1"/>
</dbReference>
<dbReference type="PROSITE" id="PS01124">
    <property type="entry name" value="HTH_ARAC_FAMILY_2"/>
    <property type="match status" value="1"/>
</dbReference>
<dbReference type="InterPro" id="IPR018062">
    <property type="entry name" value="HTH_AraC-typ_CS"/>
</dbReference>
<reference evidence="5 6" key="1">
    <citation type="submission" date="2019-02" db="EMBL/GenBank/DDBJ databases">
        <title>Deep-cultivation of Planctomycetes and their phenomic and genomic characterization uncovers novel biology.</title>
        <authorList>
            <person name="Wiegand S."/>
            <person name="Jogler M."/>
            <person name="Boedeker C."/>
            <person name="Pinto D."/>
            <person name="Vollmers J."/>
            <person name="Rivas-Marin E."/>
            <person name="Kohn T."/>
            <person name="Peeters S.H."/>
            <person name="Heuer A."/>
            <person name="Rast P."/>
            <person name="Oberbeckmann S."/>
            <person name="Bunk B."/>
            <person name="Jeske O."/>
            <person name="Meyerdierks A."/>
            <person name="Storesund J.E."/>
            <person name="Kallscheuer N."/>
            <person name="Luecker S."/>
            <person name="Lage O.M."/>
            <person name="Pohl T."/>
            <person name="Merkel B.J."/>
            <person name="Hornburger P."/>
            <person name="Mueller R.-W."/>
            <person name="Bruemmer F."/>
            <person name="Labrenz M."/>
            <person name="Spormann A.M."/>
            <person name="Op den Camp H."/>
            <person name="Overmann J."/>
            <person name="Amann R."/>
            <person name="Jetten M.S.M."/>
            <person name="Mascher T."/>
            <person name="Medema M.H."/>
            <person name="Devos D.P."/>
            <person name="Kaster A.-K."/>
            <person name="Ovreas L."/>
            <person name="Rohde M."/>
            <person name="Galperin M.Y."/>
            <person name="Jogler C."/>
        </authorList>
    </citation>
    <scope>NUCLEOTIDE SEQUENCE [LARGE SCALE GENOMIC DNA]</scope>
    <source>
        <strain evidence="5 6">Pla110</strain>
    </source>
</reference>
<dbReference type="Pfam" id="PF22177">
    <property type="entry name" value="PBP1_XylR"/>
    <property type="match status" value="1"/>
</dbReference>
<evidence type="ECO:0000313" key="6">
    <source>
        <dbReference type="Proteomes" id="UP000317178"/>
    </source>
</evidence>
<dbReference type="SMART" id="SM00342">
    <property type="entry name" value="HTH_ARAC"/>
    <property type="match status" value="1"/>
</dbReference>
<dbReference type="PROSITE" id="PS00041">
    <property type="entry name" value="HTH_ARAC_FAMILY_1"/>
    <property type="match status" value="1"/>
</dbReference>
<dbReference type="RefSeq" id="WP_144996193.1">
    <property type="nucleotide sequence ID" value="NZ_CP036281.1"/>
</dbReference>
<dbReference type="InterPro" id="IPR018060">
    <property type="entry name" value="HTH_AraC"/>
</dbReference>
<dbReference type="InterPro" id="IPR028082">
    <property type="entry name" value="Peripla_BP_I"/>
</dbReference>
<dbReference type="Pfam" id="PF12833">
    <property type="entry name" value="HTH_18"/>
    <property type="match status" value="1"/>
</dbReference>
<keyword evidence="3" id="KW-0804">Transcription</keyword>
<dbReference type="AlphaFoldDB" id="A0A518CP37"/>
<organism evidence="5 6">
    <name type="scientific">Polystyrenella longa</name>
    <dbReference type="NCBI Taxonomy" id="2528007"/>
    <lineage>
        <taxon>Bacteria</taxon>
        <taxon>Pseudomonadati</taxon>
        <taxon>Planctomycetota</taxon>
        <taxon>Planctomycetia</taxon>
        <taxon>Planctomycetales</taxon>
        <taxon>Planctomycetaceae</taxon>
        <taxon>Polystyrenella</taxon>
    </lineage>
</organism>
<name>A0A518CP37_9PLAN</name>
<evidence type="ECO:0000259" key="4">
    <source>
        <dbReference type="PROSITE" id="PS01124"/>
    </source>
</evidence>
<gene>
    <name evidence="5" type="primary">xylR_1</name>
    <name evidence="5" type="ORF">Pla110_27000</name>
</gene>
<keyword evidence="6" id="KW-1185">Reference proteome</keyword>
<dbReference type="GO" id="GO:0003700">
    <property type="term" value="F:DNA-binding transcription factor activity"/>
    <property type="evidence" value="ECO:0007669"/>
    <property type="project" value="InterPro"/>
</dbReference>
<dbReference type="SUPFAM" id="SSF53822">
    <property type="entry name" value="Periplasmic binding protein-like I"/>
    <property type="match status" value="1"/>
</dbReference>
<dbReference type="GO" id="GO:0000976">
    <property type="term" value="F:transcription cis-regulatory region binding"/>
    <property type="evidence" value="ECO:0007669"/>
    <property type="project" value="TreeGrafter"/>
</dbReference>
<evidence type="ECO:0000256" key="3">
    <source>
        <dbReference type="ARBA" id="ARBA00023163"/>
    </source>
</evidence>
<evidence type="ECO:0000256" key="2">
    <source>
        <dbReference type="ARBA" id="ARBA00023125"/>
    </source>
</evidence>
<feature type="domain" description="HTH araC/xylS-type" evidence="4">
    <location>
        <begin position="286"/>
        <end position="384"/>
    </location>
</feature>
<evidence type="ECO:0000256" key="1">
    <source>
        <dbReference type="ARBA" id="ARBA00023015"/>
    </source>
</evidence>
<protein>
    <submittedName>
        <fullName evidence="5">Xylose operon regulatory protein</fullName>
    </submittedName>
</protein>
<dbReference type="KEGG" id="plon:Pla110_27000"/>
<dbReference type="Gene3D" id="3.40.50.2300">
    <property type="match status" value="2"/>
</dbReference>
<dbReference type="Gene3D" id="1.10.10.60">
    <property type="entry name" value="Homeodomain-like"/>
    <property type="match status" value="1"/>
</dbReference>
<dbReference type="PANTHER" id="PTHR30146:SF24">
    <property type="entry name" value="XYLOSE OPERON REGULATORY PROTEIN"/>
    <property type="match status" value="1"/>
</dbReference>
<dbReference type="InterPro" id="IPR054031">
    <property type="entry name" value="XylR_PBP1"/>
</dbReference>
<accession>A0A518CP37</accession>
<dbReference type="OrthoDB" id="9795616at2"/>
<dbReference type="SUPFAM" id="SSF46689">
    <property type="entry name" value="Homeodomain-like"/>
    <property type="match status" value="1"/>
</dbReference>
<dbReference type="EMBL" id="CP036281">
    <property type="protein sequence ID" value="QDU80964.1"/>
    <property type="molecule type" value="Genomic_DNA"/>
</dbReference>
<dbReference type="InterPro" id="IPR046335">
    <property type="entry name" value="LacI/GalR-like_sensor"/>
</dbReference>
<dbReference type="InterPro" id="IPR009057">
    <property type="entry name" value="Homeodomain-like_sf"/>
</dbReference>